<comment type="caution">
    <text evidence="2">The sequence shown here is derived from an EMBL/GenBank/DDBJ whole genome shotgun (WGS) entry which is preliminary data.</text>
</comment>
<gene>
    <name evidence="2" type="ORF">HMPREF9371_0043</name>
</gene>
<dbReference type="HOGENOM" id="CLU_1325193_0_0_4"/>
<dbReference type="AlphaFoldDB" id="G4CEK4"/>
<dbReference type="STRING" id="1032488.HMPREF9371_0043"/>
<feature type="chain" id="PRO_5003461971" description="Lipoprotein" evidence="1">
    <location>
        <begin position="22"/>
        <end position="207"/>
    </location>
</feature>
<evidence type="ECO:0000256" key="1">
    <source>
        <dbReference type="SAM" id="SignalP"/>
    </source>
</evidence>
<keyword evidence="1" id="KW-0732">Signal</keyword>
<accession>G4CEK4</accession>
<evidence type="ECO:0008006" key="4">
    <source>
        <dbReference type="Google" id="ProtNLM"/>
    </source>
</evidence>
<proteinExistence type="predicted"/>
<organism evidence="2 3">
    <name type="scientific">Neisseria shayeganii 871</name>
    <dbReference type="NCBI Taxonomy" id="1032488"/>
    <lineage>
        <taxon>Bacteria</taxon>
        <taxon>Pseudomonadati</taxon>
        <taxon>Pseudomonadota</taxon>
        <taxon>Betaproteobacteria</taxon>
        <taxon>Neisseriales</taxon>
        <taxon>Neisseriaceae</taxon>
        <taxon>Neisseria</taxon>
    </lineage>
</organism>
<keyword evidence="3" id="KW-1185">Reference proteome</keyword>
<evidence type="ECO:0000313" key="3">
    <source>
        <dbReference type="Proteomes" id="UP000003019"/>
    </source>
</evidence>
<dbReference type="Proteomes" id="UP000003019">
    <property type="component" value="Unassembled WGS sequence"/>
</dbReference>
<sequence length="207" mass="24586">MREMFIIQFILLLLFCSSCNHKENFTPYEADKIRLTEKQSISHINNKIGSFFTYEKWSSVDPNGIYEFSQFSVELKSYLDEKENVGGKKLYANNKEIDLIVTDAYVLTPFLFISDTEKILLIQEEDEEGIHGYLLYYFVNERYVRKEYLSISPEDNIEIQDFIKFKNDQDSILVLILTEKYYDTKTDKIEFSNQYNFRINKITGNIK</sequence>
<feature type="signal peptide" evidence="1">
    <location>
        <begin position="1"/>
        <end position="21"/>
    </location>
</feature>
<name>G4CEK4_9NEIS</name>
<reference evidence="2 3" key="1">
    <citation type="submission" date="2011-05" db="EMBL/GenBank/DDBJ databases">
        <authorList>
            <person name="Muzny D."/>
            <person name="Qin X."/>
            <person name="Deng J."/>
            <person name="Jiang H."/>
            <person name="Liu Y."/>
            <person name="Qu J."/>
            <person name="Song X.-Z."/>
            <person name="Zhang L."/>
            <person name="Thornton R."/>
            <person name="Coyle M."/>
            <person name="Francisco L."/>
            <person name="Jackson L."/>
            <person name="Javaid M."/>
            <person name="Korchina V."/>
            <person name="Kovar C."/>
            <person name="Mata R."/>
            <person name="Mathew T."/>
            <person name="Ngo R."/>
            <person name="Nguyen L."/>
            <person name="Nguyen N."/>
            <person name="Okwuonu G."/>
            <person name="Ongeri F."/>
            <person name="Pham C."/>
            <person name="Simmons D."/>
            <person name="Wilczek-Boney K."/>
            <person name="Hale W."/>
            <person name="Jakkamsetti A."/>
            <person name="Pham P."/>
            <person name="Ruth R."/>
            <person name="San Lucas F."/>
            <person name="Warren J."/>
            <person name="Zhang J."/>
            <person name="Zhao Z."/>
            <person name="Zhou C."/>
            <person name="Zhu D."/>
            <person name="Lee S."/>
            <person name="Bess C."/>
            <person name="Blankenburg K."/>
            <person name="Forbes L."/>
            <person name="Fu Q."/>
            <person name="Gubbala S."/>
            <person name="Hirani K."/>
            <person name="Jayaseelan J.C."/>
            <person name="Lara F."/>
            <person name="Munidasa M."/>
            <person name="Palculict T."/>
            <person name="Patil S."/>
            <person name="Pu L.-L."/>
            <person name="Saada N."/>
            <person name="Tang L."/>
            <person name="Weissenberger G."/>
            <person name="Zhu Y."/>
            <person name="Hemphill L."/>
            <person name="Shang Y."/>
            <person name="Youmans B."/>
            <person name="Ayvaz T."/>
            <person name="Ross M."/>
            <person name="Santibanez J."/>
            <person name="Aqrawi P."/>
            <person name="Gross S."/>
            <person name="Joshi V."/>
            <person name="Fowler G."/>
            <person name="Nazareth L."/>
            <person name="Reid J."/>
            <person name="Worley K."/>
            <person name="Petrosino J."/>
            <person name="Highlander S."/>
            <person name="Gibbs R."/>
        </authorList>
    </citation>
    <scope>NUCLEOTIDE SEQUENCE [LARGE SCALE GENOMIC DNA]</scope>
    <source>
        <strain evidence="2 3">871</strain>
    </source>
</reference>
<evidence type="ECO:0000313" key="2">
    <source>
        <dbReference type="EMBL" id="EGY53732.1"/>
    </source>
</evidence>
<protein>
    <recommendedName>
        <fullName evidence="4">Lipoprotein</fullName>
    </recommendedName>
</protein>
<dbReference type="EMBL" id="AGAY01000002">
    <property type="protein sequence ID" value="EGY53732.1"/>
    <property type="molecule type" value="Genomic_DNA"/>
</dbReference>